<dbReference type="Ensembl" id="ENSPCET00000012540.1">
    <property type="protein sequence ID" value="ENSPCEP00000012118.1"/>
    <property type="gene ID" value="ENSPCEG00000009638.1"/>
</dbReference>
<dbReference type="Proteomes" id="UP000694393">
    <property type="component" value="Unplaced"/>
</dbReference>
<reference evidence="3" key="1">
    <citation type="submission" date="2025-05" db="UniProtKB">
        <authorList>
            <consortium name="Ensembl"/>
        </authorList>
    </citation>
    <scope>IDENTIFICATION</scope>
</reference>
<proteinExistence type="predicted"/>
<keyword evidence="4" id="KW-1185">Reference proteome</keyword>
<evidence type="ECO:0000259" key="2">
    <source>
        <dbReference type="Pfam" id="PF05349"/>
    </source>
</evidence>
<dbReference type="Ensembl" id="ENSPCET00000012518.1">
    <property type="protein sequence ID" value="ENSPCEP00000012095.1"/>
    <property type="gene ID" value="ENSPCEG00000009630.1"/>
</dbReference>
<evidence type="ECO:0000256" key="1">
    <source>
        <dbReference type="SAM" id="MobiDB-lite"/>
    </source>
</evidence>
<dbReference type="GO" id="GO:0045893">
    <property type="term" value="P:positive regulation of DNA-templated transcription"/>
    <property type="evidence" value="ECO:0007669"/>
    <property type="project" value="InterPro"/>
</dbReference>
<dbReference type="InterPro" id="IPR008013">
    <property type="entry name" value="GATA_N"/>
</dbReference>
<dbReference type="GO" id="GO:0008270">
    <property type="term" value="F:zinc ion binding"/>
    <property type="evidence" value="ECO:0007669"/>
    <property type="project" value="InterPro"/>
</dbReference>
<name>A0A8C8S057_9SAUR</name>
<dbReference type="Pfam" id="PF05349">
    <property type="entry name" value="GATA-N"/>
    <property type="match status" value="1"/>
</dbReference>
<dbReference type="AlphaFoldDB" id="A0A8C8S057"/>
<evidence type="ECO:0000313" key="3">
    <source>
        <dbReference type="Ensembl" id="ENSPCEP00000012095.1"/>
    </source>
</evidence>
<feature type="domain" description="GATA-type transcription activator N-terminal" evidence="2">
    <location>
        <begin position="1"/>
        <end position="168"/>
    </location>
</feature>
<dbReference type="GO" id="GO:0003677">
    <property type="term" value="F:DNA binding"/>
    <property type="evidence" value="ECO:0007669"/>
    <property type="project" value="InterPro"/>
</dbReference>
<organism evidence="3 4">
    <name type="scientific">Pelusios castaneus</name>
    <name type="common">West African mud turtle</name>
    <dbReference type="NCBI Taxonomy" id="367368"/>
    <lineage>
        <taxon>Eukaryota</taxon>
        <taxon>Metazoa</taxon>
        <taxon>Chordata</taxon>
        <taxon>Craniata</taxon>
        <taxon>Vertebrata</taxon>
        <taxon>Euteleostomi</taxon>
        <taxon>Archelosauria</taxon>
        <taxon>Testudinata</taxon>
        <taxon>Testudines</taxon>
        <taxon>Pleurodira</taxon>
        <taxon>Pelomedusidae</taxon>
        <taxon>Pelusios</taxon>
    </lineage>
</organism>
<feature type="region of interest" description="Disordered" evidence="1">
    <location>
        <begin position="48"/>
        <end position="108"/>
    </location>
</feature>
<accession>A0A8C8S057</accession>
<evidence type="ECO:0000313" key="4">
    <source>
        <dbReference type="Proteomes" id="UP000694393"/>
    </source>
</evidence>
<dbReference type="GO" id="GO:0005634">
    <property type="term" value="C:nucleus"/>
    <property type="evidence" value="ECO:0007669"/>
    <property type="project" value="InterPro"/>
</dbReference>
<protein>
    <recommendedName>
        <fullName evidence="2">GATA-type transcription activator N-terminal domain-containing protein</fullName>
    </recommendedName>
</protein>
<sequence>MYQSLAMAANHGPPAYEGAAGFMHGAAAASPVYVPTSRVGSMLPSLPYLQGGGSSQQASPAPSHSIWPQPGPEPAAAYNAGATHPPVSPRFSFSPGASREATPYSGPLSLAANGREQYGRGFGGSYSGPYPAYVSPEMGSAWSSSPFDGSVLHNLPSRAGAGGPRHASLGEWLLQGRGAREGVFEGSLQGWGTALSWLLGWCELGGEMGTPVGNTLERPWRERISRQGGQKVAPFMFTLLY</sequence>